<evidence type="ECO:0000256" key="1">
    <source>
        <dbReference type="ARBA" id="ARBA00006607"/>
    </source>
</evidence>
<evidence type="ECO:0000256" key="2">
    <source>
        <dbReference type="ARBA" id="ARBA00023186"/>
    </source>
</evidence>
<keyword evidence="2" id="KW-0143">Chaperone</keyword>
<dbReference type="GO" id="GO:0042026">
    <property type="term" value="P:protein refolding"/>
    <property type="evidence" value="ECO:0007669"/>
    <property type="project" value="InterPro"/>
</dbReference>
<protein>
    <submittedName>
        <fullName evidence="3">Chaperonin Cpn60</fullName>
    </submittedName>
</protein>
<reference evidence="3 4" key="1">
    <citation type="journal article" date="2018" name="Mol. Plant">
        <title>The genome of Artemisia annua provides insight into the evolution of Asteraceae family and artemisinin biosynthesis.</title>
        <authorList>
            <person name="Shen Q."/>
            <person name="Zhang L."/>
            <person name="Liao Z."/>
            <person name="Wang S."/>
            <person name="Yan T."/>
            <person name="Shi P."/>
            <person name="Liu M."/>
            <person name="Fu X."/>
            <person name="Pan Q."/>
            <person name="Wang Y."/>
            <person name="Lv Z."/>
            <person name="Lu X."/>
            <person name="Zhang F."/>
            <person name="Jiang W."/>
            <person name="Ma Y."/>
            <person name="Chen M."/>
            <person name="Hao X."/>
            <person name="Li L."/>
            <person name="Tang Y."/>
            <person name="Lv G."/>
            <person name="Zhou Y."/>
            <person name="Sun X."/>
            <person name="Brodelius P.E."/>
            <person name="Rose J.K.C."/>
            <person name="Tang K."/>
        </authorList>
    </citation>
    <scope>NUCLEOTIDE SEQUENCE [LARGE SCALE GENOMIC DNA]</scope>
    <source>
        <strain evidence="4">cv. Huhao1</strain>
        <tissue evidence="3">Leaf</tissue>
    </source>
</reference>
<dbReference type="PANTHER" id="PTHR45633">
    <property type="entry name" value="60 KDA HEAT SHOCK PROTEIN, MITOCHONDRIAL"/>
    <property type="match status" value="1"/>
</dbReference>
<evidence type="ECO:0000313" key="3">
    <source>
        <dbReference type="EMBL" id="PWA93123.1"/>
    </source>
</evidence>
<dbReference type="InterPro" id="IPR027413">
    <property type="entry name" value="GROEL-like_equatorial_sf"/>
</dbReference>
<keyword evidence="4" id="KW-1185">Reference proteome</keyword>
<comment type="caution">
    <text evidence="3">The sequence shown here is derived from an EMBL/GenBank/DDBJ whole genome shotgun (WGS) entry which is preliminary data.</text>
</comment>
<dbReference type="GO" id="GO:0140662">
    <property type="term" value="F:ATP-dependent protein folding chaperone"/>
    <property type="evidence" value="ECO:0007669"/>
    <property type="project" value="InterPro"/>
</dbReference>
<dbReference type="AlphaFoldDB" id="A0A2U1Q572"/>
<dbReference type="Proteomes" id="UP000245207">
    <property type="component" value="Unassembled WGS sequence"/>
</dbReference>
<dbReference type="STRING" id="35608.A0A2U1Q572"/>
<dbReference type="Gene3D" id="1.10.560.10">
    <property type="entry name" value="GroEL-like equatorial domain"/>
    <property type="match status" value="1"/>
</dbReference>
<dbReference type="SUPFAM" id="SSF54849">
    <property type="entry name" value="GroEL-intermediate domain like"/>
    <property type="match status" value="1"/>
</dbReference>
<dbReference type="InterPro" id="IPR027410">
    <property type="entry name" value="TCP-1-like_intermed_sf"/>
</dbReference>
<proteinExistence type="inferred from homology"/>
<dbReference type="InterPro" id="IPR001844">
    <property type="entry name" value="Cpn60/GroEL"/>
</dbReference>
<gene>
    <name evidence="3" type="ORF">CTI12_AA075410</name>
</gene>
<dbReference type="Gene3D" id="3.30.260.10">
    <property type="entry name" value="TCP-1-like chaperonin intermediate domain"/>
    <property type="match status" value="1"/>
</dbReference>
<name>A0A2U1Q572_ARTAN</name>
<comment type="similarity">
    <text evidence="1">Belongs to the chaperonin (HSP60) family.</text>
</comment>
<evidence type="ECO:0000313" key="4">
    <source>
        <dbReference type="Proteomes" id="UP000245207"/>
    </source>
</evidence>
<dbReference type="EMBL" id="PKPP01000410">
    <property type="protein sequence ID" value="PWA93123.1"/>
    <property type="molecule type" value="Genomic_DNA"/>
</dbReference>
<sequence>MYHLYPPNLIHIRSSQDLLPPFVSHTSRISITPDYGDKGYGGFRPKKKVTMGLNRFDVEDKLRAVEPMLLGFVSPLVVIFDQCGTYYPKAQTIVKRIYHFTFSQANIGRAKSLGTGACTQTRACRSTFHENNRVVLETVYIRFLGHYRRKLTDLHFEQELGQDFDRDVGAQTQVELKDKQLRMEDAVNATKATFEEGVVVGGRCCLLRLSLKVNEIKKLMDNEEQKLIRHLHFHIPSCTDIRLSLFYIFTF</sequence>
<accession>A0A2U1Q572</accession>
<organism evidence="3 4">
    <name type="scientific">Artemisia annua</name>
    <name type="common">Sweet wormwood</name>
    <dbReference type="NCBI Taxonomy" id="35608"/>
    <lineage>
        <taxon>Eukaryota</taxon>
        <taxon>Viridiplantae</taxon>
        <taxon>Streptophyta</taxon>
        <taxon>Embryophyta</taxon>
        <taxon>Tracheophyta</taxon>
        <taxon>Spermatophyta</taxon>
        <taxon>Magnoliopsida</taxon>
        <taxon>eudicotyledons</taxon>
        <taxon>Gunneridae</taxon>
        <taxon>Pentapetalae</taxon>
        <taxon>asterids</taxon>
        <taxon>campanulids</taxon>
        <taxon>Asterales</taxon>
        <taxon>Asteraceae</taxon>
        <taxon>Asteroideae</taxon>
        <taxon>Anthemideae</taxon>
        <taxon>Artemisiinae</taxon>
        <taxon>Artemisia</taxon>
    </lineage>
</organism>